<organism evidence="1">
    <name type="scientific">uncultured Caudovirales phage</name>
    <dbReference type="NCBI Taxonomy" id="2100421"/>
    <lineage>
        <taxon>Viruses</taxon>
        <taxon>Duplodnaviria</taxon>
        <taxon>Heunggongvirae</taxon>
        <taxon>Uroviricota</taxon>
        <taxon>Caudoviricetes</taxon>
        <taxon>Peduoviridae</taxon>
        <taxon>Maltschvirus</taxon>
        <taxon>Maltschvirus maltsch</taxon>
    </lineage>
</organism>
<gene>
    <name evidence="1" type="ORF">UFOVP148_15</name>
</gene>
<proteinExistence type="predicted"/>
<sequence length="66" mass="7521">MNEQLIGPVKAALQHMANGQYMHAQFTLRAAMDRLDQQAVAEALAEPFMVNKLQLEHTHETFKNQN</sequence>
<accession>A0A6J7W500</accession>
<name>A0A6J7W500_9CAUD</name>
<evidence type="ECO:0000313" key="1">
    <source>
        <dbReference type="EMBL" id="CAB5150947.1"/>
    </source>
</evidence>
<protein>
    <submittedName>
        <fullName evidence="1">Uncharacterized protein</fullName>
    </submittedName>
</protein>
<reference evidence="1" key="1">
    <citation type="submission" date="2020-05" db="EMBL/GenBank/DDBJ databases">
        <authorList>
            <person name="Chiriac C."/>
            <person name="Salcher M."/>
            <person name="Ghai R."/>
            <person name="Kavagutti S V."/>
        </authorList>
    </citation>
    <scope>NUCLEOTIDE SEQUENCE</scope>
</reference>
<dbReference type="EMBL" id="LR798197">
    <property type="protein sequence ID" value="CAB5150947.1"/>
    <property type="molecule type" value="Genomic_DNA"/>
</dbReference>